<dbReference type="HOGENOM" id="CLU_017584_3_3_5"/>
<proteinExistence type="inferred from homology"/>
<feature type="domain" description="Aminotransferase class I/classII large" evidence="10">
    <location>
        <begin position="72"/>
        <end position="348"/>
    </location>
</feature>
<dbReference type="EC" id="2.6.1.9" evidence="3"/>
<dbReference type="Gene3D" id="3.40.640.10">
    <property type="entry name" value="Type I PLP-dependent aspartate aminotransferase-like (Major domain)"/>
    <property type="match status" value="1"/>
</dbReference>
<dbReference type="GO" id="GO:0004400">
    <property type="term" value="F:histidinol-phosphate transaminase activity"/>
    <property type="evidence" value="ECO:0007669"/>
    <property type="project" value="UniProtKB-EC"/>
</dbReference>
<dbReference type="InterPro" id="IPR050106">
    <property type="entry name" value="HistidinolP_aminotransfase"/>
</dbReference>
<dbReference type="PANTHER" id="PTHR43643">
    <property type="entry name" value="HISTIDINOL-PHOSPHATE AMINOTRANSFERASE 2"/>
    <property type="match status" value="1"/>
</dbReference>
<dbReference type="CDD" id="cd00609">
    <property type="entry name" value="AAT_like"/>
    <property type="match status" value="1"/>
</dbReference>
<comment type="similarity">
    <text evidence="2">Belongs to the class-II pyridoxal-phosphate-dependent aminotransferase family. Histidinol-phosphate aminotransferase subfamily.</text>
</comment>
<keyword evidence="11" id="KW-0614">Plasmid</keyword>
<dbReference type="EMBL" id="CP002851">
    <property type="protein sequence ID" value="AEH63556.1"/>
    <property type="molecule type" value="Genomic_DNA"/>
</dbReference>
<dbReference type="Gene3D" id="3.90.1150.10">
    <property type="entry name" value="Aspartate Aminotransferase, domain 1"/>
    <property type="match status" value="1"/>
</dbReference>
<dbReference type="KEGG" id="zmm:Zmob_1746"/>
<dbReference type="OrthoDB" id="9809616at2"/>
<keyword evidence="8" id="KW-0368">Histidine biosynthesis</keyword>
<dbReference type="SUPFAM" id="SSF53383">
    <property type="entry name" value="PLP-dependent transferases"/>
    <property type="match status" value="1"/>
</dbReference>
<dbReference type="GO" id="GO:0030170">
    <property type="term" value="F:pyridoxal phosphate binding"/>
    <property type="evidence" value="ECO:0007669"/>
    <property type="project" value="InterPro"/>
</dbReference>
<gene>
    <name evidence="11" type="ordered locus">Zmob_1746</name>
</gene>
<dbReference type="AlphaFoldDB" id="A0A0H3G0J8"/>
<geneLocation type="plasmid" evidence="11 12">
    <name>pZMOB01</name>
</geneLocation>
<comment type="pathway">
    <text evidence="1">Amino-acid biosynthesis; L-histidine biosynthesis; L-histidine from 5-phospho-alpha-D-ribose 1-diphosphate: step 7/9.</text>
</comment>
<dbReference type="InterPro" id="IPR015422">
    <property type="entry name" value="PyrdxlP-dep_Trfase_small"/>
</dbReference>
<accession>A0A0H3G0J8</accession>
<keyword evidence="6 11" id="KW-0808">Transferase</keyword>
<evidence type="ECO:0000313" key="12">
    <source>
        <dbReference type="Proteomes" id="UP000001494"/>
    </source>
</evidence>
<evidence type="ECO:0000256" key="8">
    <source>
        <dbReference type="ARBA" id="ARBA00023102"/>
    </source>
</evidence>
<evidence type="ECO:0000256" key="1">
    <source>
        <dbReference type="ARBA" id="ARBA00005011"/>
    </source>
</evidence>
<dbReference type="InterPro" id="IPR004839">
    <property type="entry name" value="Aminotransferase_I/II_large"/>
</dbReference>
<organism evidence="11 12">
    <name type="scientific">Zymomonas mobilis subsp. mobilis (strain ATCC 10988 / DSM 424 / LMG 404 / NCIMB 8938 / NRRL B-806 / ZM1)</name>
    <dbReference type="NCBI Taxonomy" id="555217"/>
    <lineage>
        <taxon>Bacteria</taxon>
        <taxon>Pseudomonadati</taxon>
        <taxon>Pseudomonadota</taxon>
        <taxon>Alphaproteobacteria</taxon>
        <taxon>Sphingomonadales</taxon>
        <taxon>Zymomonadaceae</taxon>
        <taxon>Zymomonas</taxon>
    </lineage>
</organism>
<dbReference type="InterPro" id="IPR015424">
    <property type="entry name" value="PyrdxlP-dep_Trfase"/>
</dbReference>
<evidence type="ECO:0000256" key="4">
    <source>
        <dbReference type="ARBA" id="ARBA00022576"/>
    </source>
</evidence>
<keyword evidence="4 11" id="KW-0032">Aminotransferase</keyword>
<evidence type="ECO:0000256" key="2">
    <source>
        <dbReference type="ARBA" id="ARBA00007970"/>
    </source>
</evidence>
<evidence type="ECO:0000256" key="6">
    <source>
        <dbReference type="ARBA" id="ARBA00022679"/>
    </source>
</evidence>
<sequence length="367" mass="40956">MVHLNRRKILQAASIMGPTFLGNKELNAQLSCDRPIRARLNVTKNPFGPSLNARQAIAACISKAPYYIEDESELRVKIAQYEHLKVEQVGLSNGSLDTLSLLSADIGRNGTIIAPSPTYSTHLSYAQRRGITVDFIPLKNHKIDLEAIKSAITSQTALIYLCNPNNPTGTVLDISELFSFCIEISTKIPIIIDEAYYELLSNFSQKTVAPLLNKNADIIVTRTFSKVYGLAGLRIGYCLAQPQRIKQLYSLTTTSRNQAGYAAAQACFRDSNYLQGAINYLNSCRKIIYKICKNNRLPYLPSEGTFVYINTLRPAQKMKDALMSQGVDVRIFNDPNYLNWIRVGTATPQELNFFEIAISKIISNVTK</sequence>
<evidence type="ECO:0000256" key="7">
    <source>
        <dbReference type="ARBA" id="ARBA00022898"/>
    </source>
</evidence>
<dbReference type="Pfam" id="PF00155">
    <property type="entry name" value="Aminotran_1_2"/>
    <property type="match status" value="1"/>
</dbReference>
<reference evidence="11 12" key="1">
    <citation type="journal article" date="2011" name="J. Bacteriol.">
        <title>Genome sequence of the ethanol-producing Zymomonas mobilis subsp. mobilis lectotype strain ATCC 10988.</title>
        <authorList>
            <person name="Pappas K.M."/>
            <person name="Kouvelis V.N."/>
            <person name="Saunders E."/>
            <person name="Brettin T.S."/>
            <person name="Bruce D."/>
            <person name="Detter C."/>
            <person name="Balakireva M."/>
            <person name="Han C.S."/>
            <person name="Savvakis G."/>
            <person name="Kyrpides N.C."/>
            <person name="Typas M.A."/>
        </authorList>
    </citation>
    <scope>NUCLEOTIDE SEQUENCE [LARGE SCALE GENOMIC DNA]</scope>
    <source>
        <strain evidence="12">ATCC 10988 / DSM 424 / CCUG 17860 / LMG 404 / NCIMB 8938 / NRRL B-806 / ZM1</strain>
        <plasmid evidence="11">pZMOB01</plasmid>
    </source>
</reference>
<dbReference type="GO" id="GO:0000105">
    <property type="term" value="P:L-histidine biosynthetic process"/>
    <property type="evidence" value="ECO:0007669"/>
    <property type="project" value="UniProtKB-KW"/>
</dbReference>
<dbReference type="PANTHER" id="PTHR43643:SF6">
    <property type="entry name" value="HISTIDINOL-PHOSPHATE AMINOTRANSFERASE"/>
    <property type="match status" value="1"/>
</dbReference>
<keyword evidence="7" id="KW-0663">Pyridoxal phosphate</keyword>
<name>A0A0H3G0J8_ZYMMA</name>
<evidence type="ECO:0000256" key="9">
    <source>
        <dbReference type="ARBA" id="ARBA00047481"/>
    </source>
</evidence>
<dbReference type="RefSeq" id="WP_014466391.1">
    <property type="nucleotide sequence ID" value="NC_017180.1"/>
</dbReference>
<evidence type="ECO:0000256" key="3">
    <source>
        <dbReference type="ARBA" id="ARBA00012748"/>
    </source>
</evidence>
<dbReference type="Proteomes" id="UP000001494">
    <property type="component" value="Plasmid pZMOB01"/>
</dbReference>
<evidence type="ECO:0000259" key="10">
    <source>
        <dbReference type="Pfam" id="PF00155"/>
    </source>
</evidence>
<evidence type="ECO:0000256" key="5">
    <source>
        <dbReference type="ARBA" id="ARBA00022605"/>
    </source>
</evidence>
<comment type="catalytic activity">
    <reaction evidence="9">
        <text>L-histidinol phosphate + 2-oxoglutarate = 3-(imidazol-4-yl)-2-oxopropyl phosphate + L-glutamate</text>
        <dbReference type="Rhea" id="RHEA:23744"/>
        <dbReference type="ChEBI" id="CHEBI:16810"/>
        <dbReference type="ChEBI" id="CHEBI:29985"/>
        <dbReference type="ChEBI" id="CHEBI:57766"/>
        <dbReference type="ChEBI" id="CHEBI:57980"/>
        <dbReference type="EC" id="2.6.1.9"/>
    </reaction>
</comment>
<dbReference type="InterPro" id="IPR015421">
    <property type="entry name" value="PyrdxlP-dep_Trfase_major"/>
</dbReference>
<keyword evidence="5" id="KW-0028">Amino-acid biosynthesis</keyword>
<evidence type="ECO:0000313" key="11">
    <source>
        <dbReference type="EMBL" id="AEH63556.1"/>
    </source>
</evidence>
<protein>
    <recommendedName>
        <fullName evidence="3">histidinol-phosphate transaminase</fullName>
        <ecNumber evidence="3">2.6.1.9</ecNumber>
    </recommendedName>
</protein>